<evidence type="ECO:0000256" key="4">
    <source>
        <dbReference type="ARBA" id="ARBA00022691"/>
    </source>
</evidence>
<accession>A0A0P0YZ14</accession>
<dbReference type="CDD" id="cd02440">
    <property type="entry name" value="AdoMet_MTases"/>
    <property type="match status" value="1"/>
</dbReference>
<dbReference type="GO" id="GO:0008610">
    <property type="term" value="P:lipid biosynthetic process"/>
    <property type="evidence" value="ECO:0007669"/>
    <property type="project" value="InterPro"/>
</dbReference>
<evidence type="ECO:0000256" key="5">
    <source>
        <dbReference type="ARBA" id="ARBA00023098"/>
    </source>
</evidence>
<dbReference type="GO" id="GO:0032259">
    <property type="term" value="P:methylation"/>
    <property type="evidence" value="ECO:0007669"/>
    <property type="project" value="UniProtKB-KW"/>
</dbReference>
<protein>
    <submittedName>
        <fullName evidence="7">Cyclopropane fatty acid synthase</fullName>
    </submittedName>
</protein>
<dbReference type="AlphaFoldDB" id="A0A0P0YZ14"/>
<evidence type="ECO:0000256" key="1">
    <source>
        <dbReference type="ARBA" id="ARBA00010815"/>
    </source>
</evidence>
<evidence type="ECO:0000256" key="2">
    <source>
        <dbReference type="ARBA" id="ARBA00022603"/>
    </source>
</evidence>
<dbReference type="PANTHER" id="PTHR43667:SF1">
    <property type="entry name" value="CYCLOPROPANE-FATTY-ACYL-PHOSPHOLIPID SYNTHASE"/>
    <property type="match status" value="1"/>
</dbReference>
<keyword evidence="4" id="KW-0949">S-adenosyl-L-methionine</keyword>
<dbReference type="InterPro" id="IPR003333">
    <property type="entry name" value="CMAS"/>
</dbReference>
<proteinExistence type="inferred from homology"/>
<dbReference type="InterPro" id="IPR057206">
    <property type="entry name" value="DUF7884"/>
</dbReference>
<dbReference type="PANTHER" id="PTHR43667">
    <property type="entry name" value="CYCLOPROPANE-FATTY-ACYL-PHOSPHOLIPID SYNTHASE"/>
    <property type="match status" value="1"/>
</dbReference>
<dbReference type="Pfam" id="PF02353">
    <property type="entry name" value="CMAS"/>
    <property type="match status" value="1"/>
</dbReference>
<dbReference type="SUPFAM" id="SSF53335">
    <property type="entry name" value="S-adenosyl-L-methionine-dependent methyltransferases"/>
    <property type="match status" value="1"/>
</dbReference>
<dbReference type="EMBL" id="LC066374">
    <property type="protein sequence ID" value="BAT26896.1"/>
    <property type="molecule type" value="Genomic_DNA"/>
</dbReference>
<sequence>MNRILATYLKHLLVFGDLTVTDSDGRVTRWGDGTGDPVHLRFNTAAAERGVAINPGLKFGEAYMNGGVDITEGTIFDMLALVFRNAGNKAQNEPWMRAIARLRLIYRRVIQNNTPQRARRNVKHHYDLSSELYDLFLDVDRQYSCAYFDRPGAGLDEAQLAKKRHIAAKLAFDRPGLKTLDIGCGWGGMGLYLARHLDADVTGITLSDEQLGIARSRADAAGLSDHLRFEIADYRDTAGPFDRIVSVGMFEHVGVDFYDDYFRQCARLLDEDGVMLLHTIGRWDEPANTNAFINKYIFPGGYLPSLSQIAHSVERAGLIISDVEVLRLHYAETIRHWRDRFAARRDEARALYDERFCRMWEFYLAASETAFRWQDCVVFQVQLTRKVDTLPITRDYMLEAEARLRELEQRDTVRPIAAGRTEMDRQAAE</sequence>
<feature type="domain" description="DUF7884" evidence="6">
    <location>
        <begin position="17"/>
        <end position="92"/>
    </location>
</feature>
<dbReference type="RefSeq" id="WP_024350497.1">
    <property type="nucleotide sequence ID" value="NZ_BBWN01000016.1"/>
</dbReference>
<keyword evidence="5" id="KW-0443">Lipid metabolism</keyword>
<organism evidence="7">
    <name type="scientific">Aurantimonas coralicida</name>
    <dbReference type="NCBI Taxonomy" id="182270"/>
    <lineage>
        <taxon>Bacteria</taxon>
        <taxon>Pseudomonadati</taxon>
        <taxon>Pseudomonadota</taxon>
        <taxon>Alphaproteobacteria</taxon>
        <taxon>Hyphomicrobiales</taxon>
        <taxon>Aurantimonadaceae</taxon>
        <taxon>Aurantimonas</taxon>
    </lineage>
</organism>
<reference evidence="7" key="1">
    <citation type="journal article" date="2015" name="Proc. Natl. Acad. Sci. U.S.A.">
        <title>Bacterial clade with the ribosomal RNA operon on a small plasmid rather than the chromosome.</title>
        <authorList>
            <person name="Anda M."/>
            <person name="Ohtsubo Y."/>
            <person name="Okubo T."/>
            <person name="Sugawara M."/>
            <person name="Nagata Y."/>
            <person name="Tsuda M."/>
            <person name="Minamisawa K."/>
            <person name="Mitsui H."/>
        </authorList>
    </citation>
    <scope>NUCLEOTIDE SEQUENCE</scope>
    <source>
        <strain evidence="7">DSM 14790</strain>
    </source>
</reference>
<evidence type="ECO:0000256" key="3">
    <source>
        <dbReference type="ARBA" id="ARBA00022679"/>
    </source>
</evidence>
<evidence type="ECO:0000259" key="6">
    <source>
        <dbReference type="Pfam" id="PF25371"/>
    </source>
</evidence>
<name>A0A0P0YZ14_9HYPH</name>
<dbReference type="Gene3D" id="3.40.50.150">
    <property type="entry name" value="Vaccinia Virus protein VP39"/>
    <property type="match status" value="1"/>
</dbReference>
<dbReference type="GO" id="GO:0008168">
    <property type="term" value="F:methyltransferase activity"/>
    <property type="evidence" value="ECO:0007669"/>
    <property type="project" value="UniProtKB-KW"/>
</dbReference>
<dbReference type="InterPro" id="IPR050723">
    <property type="entry name" value="CFA/CMAS"/>
</dbReference>
<dbReference type="InterPro" id="IPR029063">
    <property type="entry name" value="SAM-dependent_MTases_sf"/>
</dbReference>
<comment type="similarity">
    <text evidence="1">Belongs to the CFA/CMAS family.</text>
</comment>
<keyword evidence="2" id="KW-0489">Methyltransferase</keyword>
<dbReference type="Pfam" id="PF25371">
    <property type="entry name" value="DUF7884"/>
    <property type="match status" value="1"/>
</dbReference>
<keyword evidence="3" id="KW-0808">Transferase</keyword>
<evidence type="ECO:0000313" key="7">
    <source>
        <dbReference type="EMBL" id="BAT26896.1"/>
    </source>
</evidence>
<dbReference type="PIRSF" id="PIRSF003085">
    <property type="entry name" value="CMAS"/>
    <property type="match status" value="1"/>
</dbReference>